<keyword evidence="14" id="KW-1185">Reference proteome</keyword>
<dbReference type="RefSeq" id="WP_289270664.1">
    <property type="nucleotide sequence ID" value="NZ_OX365700.1"/>
</dbReference>
<comment type="catalytic activity">
    <reaction evidence="8">
        <text>L-valine + 2-oxoglutarate = 3-methyl-2-oxobutanoate + L-glutamate</text>
        <dbReference type="Rhea" id="RHEA:24813"/>
        <dbReference type="ChEBI" id="CHEBI:11851"/>
        <dbReference type="ChEBI" id="CHEBI:16810"/>
        <dbReference type="ChEBI" id="CHEBI:29985"/>
        <dbReference type="ChEBI" id="CHEBI:57762"/>
        <dbReference type="EC" id="2.6.1.42"/>
    </reaction>
</comment>
<dbReference type="SUPFAM" id="SSF56752">
    <property type="entry name" value="D-aminoacid aminotransferase-like PLP-dependent enzymes"/>
    <property type="match status" value="1"/>
</dbReference>
<dbReference type="PANTHER" id="PTHR42743:SF11">
    <property type="entry name" value="AMINODEOXYCHORISMATE LYASE"/>
    <property type="match status" value="1"/>
</dbReference>
<dbReference type="InterPro" id="IPR001544">
    <property type="entry name" value="Aminotrans_IV"/>
</dbReference>
<dbReference type="PROSITE" id="PS00770">
    <property type="entry name" value="AA_TRANSFER_CLASS_4"/>
    <property type="match status" value="1"/>
</dbReference>
<evidence type="ECO:0000256" key="8">
    <source>
        <dbReference type="ARBA" id="ARBA00048212"/>
    </source>
</evidence>
<evidence type="ECO:0000256" key="12">
    <source>
        <dbReference type="RuleBase" id="RU004516"/>
    </source>
</evidence>
<keyword evidence="13" id="KW-0808">Transferase</keyword>
<evidence type="ECO:0000256" key="2">
    <source>
        <dbReference type="ARBA" id="ARBA00004824"/>
    </source>
</evidence>
<evidence type="ECO:0000256" key="7">
    <source>
        <dbReference type="ARBA" id="ARBA00022898"/>
    </source>
</evidence>
<dbReference type="Proteomes" id="UP001179121">
    <property type="component" value="Chromosome"/>
</dbReference>
<evidence type="ECO:0000256" key="1">
    <source>
        <dbReference type="ARBA" id="ARBA00001933"/>
    </source>
</evidence>
<name>A0AA86T732_9BACT</name>
<comment type="cofactor">
    <cofactor evidence="1 12">
        <name>pyridoxal 5'-phosphate</name>
        <dbReference type="ChEBI" id="CHEBI:597326"/>
    </cofactor>
</comment>
<evidence type="ECO:0000256" key="3">
    <source>
        <dbReference type="ARBA" id="ARBA00004931"/>
    </source>
</evidence>
<dbReference type="AlphaFoldDB" id="A0AA86T732"/>
<gene>
    <name evidence="13" type="ORF">DNFV4_03886</name>
</gene>
<comment type="similarity">
    <text evidence="5 11">Belongs to the class-IV pyridoxal-phosphate-dependent aminotransferase family.</text>
</comment>
<dbReference type="GO" id="GO:0046394">
    <property type="term" value="P:carboxylic acid biosynthetic process"/>
    <property type="evidence" value="ECO:0007669"/>
    <property type="project" value="UniProtKB-ARBA"/>
</dbReference>
<comment type="catalytic activity">
    <reaction evidence="10">
        <text>L-leucine + 2-oxoglutarate = 4-methyl-2-oxopentanoate + L-glutamate</text>
        <dbReference type="Rhea" id="RHEA:18321"/>
        <dbReference type="ChEBI" id="CHEBI:16810"/>
        <dbReference type="ChEBI" id="CHEBI:17865"/>
        <dbReference type="ChEBI" id="CHEBI:29985"/>
        <dbReference type="ChEBI" id="CHEBI:57427"/>
        <dbReference type="EC" id="2.6.1.42"/>
    </reaction>
</comment>
<dbReference type="GO" id="GO:0008652">
    <property type="term" value="P:amino acid biosynthetic process"/>
    <property type="evidence" value="ECO:0007669"/>
    <property type="project" value="UniProtKB-ARBA"/>
</dbReference>
<dbReference type="InterPro" id="IPR043131">
    <property type="entry name" value="BCAT-like_N"/>
</dbReference>
<evidence type="ECO:0000313" key="14">
    <source>
        <dbReference type="Proteomes" id="UP001179121"/>
    </source>
</evidence>
<evidence type="ECO:0000256" key="6">
    <source>
        <dbReference type="ARBA" id="ARBA00013053"/>
    </source>
</evidence>
<dbReference type="PANTHER" id="PTHR42743">
    <property type="entry name" value="AMINO-ACID AMINOTRANSFERASE"/>
    <property type="match status" value="1"/>
</dbReference>
<evidence type="ECO:0000256" key="4">
    <source>
        <dbReference type="ARBA" id="ARBA00005072"/>
    </source>
</evidence>
<dbReference type="InterPro" id="IPR018300">
    <property type="entry name" value="Aminotrans_IV_CS"/>
</dbReference>
<evidence type="ECO:0000256" key="5">
    <source>
        <dbReference type="ARBA" id="ARBA00009320"/>
    </source>
</evidence>
<dbReference type="Gene3D" id="3.20.10.10">
    <property type="entry name" value="D-amino Acid Aminotransferase, subunit A, domain 2"/>
    <property type="match status" value="1"/>
</dbReference>
<evidence type="ECO:0000256" key="10">
    <source>
        <dbReference type="ARBA" id="ARBA00049229"/>
    </source>
</evidence>
<proteinExistence type="inferred from homology"/>
<dbReference type="FunFam" id="3.20.10.10:FF:000002">
    <property type="entry name" value="D-alanine aminotransferase"/>
    <property type="match status" value="1"/>
</dbReference>
<comment type="pathway">
    <text evidence="3">Amino-acid biosynthesis; L-valine biosynthesis; L-valine from pyruvate: step 4/4.</text>
</comment>
<dbReference type="Pfam" id="PF01063">
    <property type="entry name" value="Aminotran_4"/>
    <property type="match status" value="1"/>
</dbReference>
<dbReference type="GO" id="GO:0005829">
    <property type="term" value="C:cytosol"/>
    <property type="evidence" value="ECO:0007669"/>
    <property type="project" value="TreeGrafter"/>
</dbReference>
<dbReference type="GO" id="GO:0004084">
    <property type="term" value="F:branched-chain-amino-acid transaminase activity"/>
    <property type="evidence" value="ECO:0007669"/>
    <property type="project" value="UniProtKB-EC"/>
</dbReference>
<comment type="pathway">
    <text evidence="4">Amino-acid biosynthesis; L-leucine biosynthesis; L-leucine from 3-methyl-2-oxobutanoate: step 4/4.</text>
</comment>
<dbReference type="InterPro" id="IPR036038">
    <property type="entry name" value="Aminotransferase-like"/>
</dbReference>
<comment type="catalytic activity">
    <reaction evidence="9">
        <text>L-isoleucine + 2-oxoglutarate = (S)-3-methyl-2-oxopentanoate + L-glutamate</text>
        <dbReference type="Rhea" id="RHEA:24801"/>
        <dbReference type="ChEBI" id="CHEBI:16810"/>
        <dbReference type="ChEBI" id="CHEBI:29985"/>
        <dbReference type="ChEBI" id="CHEBI:35146"/>
        <dbReference type="ChEBI" id="CHEBI:58045"/>
        <dbReference type="EC" id="2.6.1.42"/>
    </reaction>
</comment>
<sequence>MWIFLNDRFVRKEDALISVFDHGFLYGDGIYETLRSYGPHIFLLREHLRRLYRSADLIGLTIPLEEGAWLPILSEAMQRNHVGQAGRDAYLRITVSRGPGDIGLDPALCQAPTIVVLAKPLTRPADHLYQTGVDLVTATIRRNHPSALSPQIKSLNFLNNILAKRDAITAKAFDAIMLNPAGELAECTTSNLFLVRQGRLLTPSIDCGILDGLTRNLVLELARRDSIQSEEGHFLPALLREAEECFITNTSSEILPVRSVDGAHLPSRPPGPLTSRLQRLFHTHVAALT</sequence>
<dbReference type="InterPro" id="IPR043132">
    <property type="entry name" value="BCAT-like_C"/>
</dbReference>
<keyword evidence="7 12" id="KW-0663">Pyridoxal phosphate</keyword>
<keyword evidence="13" id="KW-0032">Aminotransferase</keyword>
<dbReference type="EMBL" id="OX365700">
    <property type="protein sequence ID" value="CAI4033450.1"/>
    <property type="molecule type" value="Genomic_DNA"/>
</dbReference>
<protein>
    <recommendedName>
        <fullName evidence="6">branched-chain-amino-acid transaminase</fullName>
        <ecNumber evidence="6">2.6.1.42</ecNumber>
    </recommendedName>
</protein>
<dbReference type="InterPro" id="IPR050571">
    <property type="entry name" value="Class-IV_PLP-Dep_Aminotrnsfr"/>
</dbReference>
<dbReference type="Gene3D" id="3.30.470.10">
    <property type="match status" value="1"/>
</dbReference>
<organism evidence="13 14">
    <name type="scientific">Nitrospira tepida</name>
    <dbReference type="NCBI Taxonomy" id="2973512"/>
    <lineage>
        <taxon>Bacteria</taxon>
        <taxon>Pseudomonadati</taxon>
        <taxon>Nitrospirota</taxon>
        <taxon>Nitrospiria</taxon>
        <taxon>Nitrospirales</taxon>
        <taxon>Nitrospiraceae</taxon>
        <taxon>Nitrospira</taxon>
    </lineage>
</organism>
<reference evidence="13" key="1">
    <citation type="submission" date="2022-10" db="EMBL/GenBank/DDBJ databases">
        <authorList>
            <person name="Koch H."/>
        </authorList>
    </citation>
    <scope>NUCLEOTIDE SEQUENCE</scope>
    <source>
        <strain evidence="13">DNF</strain>
    </source>
</reference>
<dbReference type="KEGG" id="nti:DNFV4_03886"/>
<evidence type="ECO:0000313" key="13">
    <source>
        <dbReference type="EMBL" id="CAI4033450.1"/>
    </source>
</evidence>
<accession>A0AA86T732</accession>
<evidence type="ECO:0000256" key="11">
    <source>
        <dbReference type="RuleBase" id="RU004106"/>
    </source>
</evidence>
<evidence type="ECO:0000256" key="9">
    <source>
        <dbReference type="ARBA" id="ARBA00048798"/>
    </source>
</evidence>
<dbReference type="EC" id="2.6.1.42" evidence="6"/>
<comment type="pathway">
    <text evidence="2">Amino-acid biosynthesis; L-isoleucine biosynthesis; L-isoleucine from 2-oxobutanoate: step 4/4.</text>
</comment>